<keyword evidence="2" id="KW-1185">Reference proteome</keyword>
<dbReference type="GeneID" id="87877355"/>
<sequence>MGCYGGKHHVVPSTQQAVSAQCRLFELKSKSKATSIEKAGYIQTRGILGDSSFMKTSKLTWDSYDLPRLQAKLPILHIHLGGYHHEVKLVMRHGNAGFTILQRLSNDHPSVPFNPRYSH</sequence>
<evidence type="ECO:0000313" key="2">
    <source>
        <dbReference type="Proteomes" id="UP001285908"/>
    </source>
</evidence>
<dbReference type="RefSeq" id="XP_062693069.1">
    <property type="nucleotide sequence ID" value="XM_062839733.1"/>
</dbReference>
<comment type="caution">
    <text evidence="1">The sequence shown here is derived from an EMBL/GenBank/DDBJ whole genome shotgun (WGS) entry which is preliminary data.</text>
</comment>
<dbReference type="Proteomes" id="UP001285908">
    <property type="component" value="Unassembled WGS sequence"/>
</dbReference>
<dbReference type="EMBL" id="JAULSX010000004">
    <property type="protein sequence ID" value="KAK3492611.1"/>
    <property type="molecule type" value="Genomic_DNA"/>
</dbReference>
<evidence type="ECO:0000313" key="1">
    <source>
        <dbReference type="EMBL" id="KAK3492611.1"/>
    </source>
</evidence>
<dbReference type="AlphaFoldDB" id="A0AAJ0I886"/>
<name>A0AAJ0I886_9PEZI</name>
<protein>
    <submittedName>
        <fullName evidence="1">Uncharacterized protein</fullName>
    </submittedName>
</protein>
<accession>A0AAJ0I886</accession>
<reference evidence="1 2" key="1">
    <citation type="journal article" date="2023" name="Mol. Phylogenet. Evol.">
        <title>Genome-scale phylogeny and comparative genomics of the fungal order Sordariales.</title>
        <authorList>
            <person name="Hensen N."/>
            <person name="Bonometti L."/>
            <person name="Westerberg I."/>
            <person name="Brannstrom I.O."/>
            <person name="Guillou S."/>
            <person name="Cros-Aarteil S."/>
            <person name="Calhoun S."/>
            <person name="Haridas S."/>
            <person name="Kuo A."/>
            <person name="Mondo S."/>
            <person name="Pangilinan J."/>
            <person name="Riley R."/>
            <person name="LaButti K."/>
            <person name="Andreopoulos B."/>
            <person name="Lipzen A."/>
            <person name="Chen C."/>
            <person name="Yan M."/>
            <person name="Daum C."/>
            <person name="Ng V."/>
            <person name="Clum A."/>
            <person name="Steindorff A."/>
            <person name="Ohm R.A."/>
            <person name="Martin F."/>
            <person name="Silar P."/>
            <person name="Natvig D.O."/>
            <person name="Lalanne C."/>
            <person name="Gautier V."/>
            <person name="Ament-Velasquez S.L."/>
            <person name="Kruys A."/>
            <person name="Hutchinson M.I."/>
            <person name="Powell A.J."/>
            <person name="Barry K."/>
            <person name="Miller A.N."/>
            <person name="Grigoriev I.V."/>
            <person name="Debuchy R."/>
            <person name="Gladieux P."/>
            <person name="Hiltunen Thoren M."/>
            <person name="Johannesson H."/>
        </authorList>
    </citation>
    <scope>NUCLEOTIDE SEQUENCE [LARGE SCALE GENOMIC DNA]</scope>
    <source>
        <strain evidence="1 2">FGSC 10403</strain>
    </source>
</reference>
<gene>
    <name evidence="1" type="ORF">B0T23DRAFT_420359</name>
</gene>
<proteinExistence type="predicted"/>
<organism evidence="1 2">
    <name type="scientific">Neurospora hispaniola</name>
    <dbReference type="NCBI Taxonomy" id="588809"/>
    <lineage>
        <taxon>Eukaryota</taxon>
        <taxon>Fungi</taxon>
        <taxon>Dikarya</taxon>
        <taxon>Ascomycota</taxon>
        <taxon>Pezizomycotina</taxon>
        <taxon>Sordariomycetes</taxon>
        <taxon>Sordariomycetidae</taxon>
        <taxon>Sordariales</taxon>
        <taxon>Sordariaceae</taxon>
        <taxon>Neurospora</taxon>
    </lineage>
</organism>